<dbReference type="Proteomes" id="UP000743001">
    <property type="component" value="Unassembled WGS sequence"/>
</dbReference>
<protein>
    <submittedName>
        <fullName evidence="2">Uncharacterized protein</fullName>
    </submittedName>
</protein>
<feature type="region of interest" description="Disordered" evidence="1">
    <location>
        <begin position="82"/>
        <end position="124"/>
    </location>
</feature>
<evidence type="ECO:0000313" key="2">
    <source>
        <dbReference type="EMBL" id="MBU5672689.1"/>
    </source>
</evidence>
<reference evidence="2 3" key="1">
    <citation type="submission" date="2021-06" db="EMBL/GenBank/DDBJ databases">
        <authorList>
            <person name="Sun Q."/>
            <person name="Li D."/>
        </authorList>
    </citation>
    <scope>NUCLEOTIDE SEQUENCE [LARGE SCALE GENOMIC DNA]</scope>
    <source>
        <strain evidence="2 3">MSJ-6</strain>
    </source>
</reference>
<comment type="caution">
    <text evidence="2">The sequence shown here is derived from an EMBL/GenBank/DDBJ whole genome shotgun (WGS) entry which is preliminary data.</text>
</comment>
<accession>A0ABS6FRD9</accession>
<feature type="compositionally biased region" description="Pro residues" evidence="1">
    <location>
        <begin position="92"/>
        <end position="106"/>
    </location>
</feature>
<evidence type="ECO:0000256" key="1">
    <source>
        <dbReference type="SAM" id="MobiDB-lite"/>
    </source>
</evidence>
<organism evidence="2 3">
    <name type="scientific">Paenibacillus brevis</name>
    <dbReference type="NCBI Taxonomy" id="2841508"/>
    <lineage>
        <taxon>Bacteria</taxon>
        <taxon>Bacillati</taxon>
        <taxon>Bacillota</taxon>
        <taxon>Bacilli</taxon>
        <taxon>Bacillales</taxon>
        <taxon>Paenibacillaceae</taxon>
        <taxon>Paenibacillus</taxon>
    </lineage>
</organism>
<sequence length="124" mass="14326">MSSNGRVIRDDEEYQRAEDAKFKLAAELDDPLSLSPEERKRKMAIYDRTVALMLKYDRGRRVQSFPGLREQYDRLGWEYQEFDKQIAEQAPPKSPPATPKLPPPPEPKQDLPKPKPSASAWLDD</sequence>
<dbReference type="EMBL" id="JAHLQJ010000010">
    <property type="protein sequence ID" value="MBU5672689.1"/>
    <property type="molecule type" value="Genomic_DNA"/>
</dbReference>
<gene>
    <name evidence="2" type="ORF">KQJ23_12705</name>
</gene>
<dbReference type="RefSeq" id="WP_216479269.1">
    <property type="nucleotide sequence ID" value="NZ_JAHLQJ010000010.1"/>
</dbReference>
<name>A0ABS6FRD9_9BACL</name>
<evidence type="ECO:0000313" key="3">
    <source>
        <dbReference type="Proteomes" id="UP000743001"/>
    </source>
</evidence>
<keyword evidence="3" id="KW-1185">Reference proteome</keyword>
<proteinExistence type="predicted"/>